<evidence type="ECO:0000259" key="11">
    <source>
        <dbReference type="PROSITE" id="PS50179"/>
    </source>
</evidence>
<dbReference type="GO" id="GO:0005802">
    <property type="term" value="C:trans-Golgi network"/>
    <property type="evidence" value="ECO:0007669"/>
    <property type="project" value="InterPro"/>
</dbReference>
<organism evidence="14 15">
    <name type="scientific">Hypsibius exemplaris</name>
    <name type="common">Freshwater tardigrade</name>
    <dbReference type="NCBI Taxonomy" id="2072580"/>
    <lineage>
        <taxon>Eukaryota</taxon>
        <taxon>Metazoa</taxon>
        <taxon>Ecdysozoa</taxon>
        <taxon>Tardigrada</taxon>
        <taxon>Eutardigrada</taxon>
        <taxon>Parachela</taxon>
        <taxon>Hypsibioidea</taxon>
        <taxon>Hypsibiidae</taxon>
        <taxon>Hypsibius</taxon>
    </lineage>
</organism>
<comment type="subcellular location">
    <subcellularLocation>
        <location evidence="2">Early endosome membrane</location>
        <topology evidence="2">Peripheral membrane protein</topology>
    </subcellularLocation>
    <subcellularLocation>
        <location evidence="1">Golgi apparatus</location>
        <location evidence="1">trans-Golgi network membrane</location>
        <topology evidence="1">Peripheral membrane protein</topology>
    </subcellularLocation>
</comment>
<dbReference type="PROSITE" id="PS50179">
    <property type="entry name" value="VHS"/>
    <property type="match status" value="1"/>
</dbReference>
<keyword evidence="4" id="KW-0813">Transport</keyword>
<evidence type="ECO:0000256" key="5">
    <source>
        <dbReference type="ARBA" id="ARBA00022753"/>
    </source>
</evidence>
<comment type="similarity">
    <text evidence="3">Belongs to the GGA protein family.</text>
</comment>
<protein>
    <submittedName>
        <fullName evidence="14">ADP-ribosylation factor-binding protein GGA1</fullName>
    </submittedName>
</protein>
<dbReference type="GO" id="GO:0031901">
    <property type="term" value="C:early endosome membrane"/>
    <property type="evidence" value="ECO:0007669"/>
    <property type="project" value="UniProtKB-SubCell"/>
</dbReference>
<evidence type="ECO:0000256" key="9">
    <source>
        <dbReference type="ARBA" id="ARBA00023136"/>
    </source>
</evidence>
<keyword evidence="8" id="KW-0333">Golgi apparatus</keyword>
<feature type="domain" description="VHS" evidence="11">
    <location>
        <begin position="60"/>
        <end position="190"/>
    </location>
</feature>
<dbReference type="Pfam" id="PF00790">
    <property type="entry name" value="VHS"/>
    <property type="match status" value="1"/>
</dbReference>
<name>A0A1W0WK39_HYPEX</name>
<sequence>MIIRISPKTHRILLFWFFLLLSSSFTLHYCHLLVPNYSHPLRKTAIGMTLLEAENVVFCLTDPRATGHEQTVEDELIKTVQADGTILAHCLRLLAHKVQSPCEREATNGLIVLESLAKRGGRIVHAELGKFRFLNELIKVVSPKYLGDKSAESVKKRTIEMLYSWSQTIRYEQKIVEAYTMLKQQGIVKDDPVHILEPAAPPPAPRAKNPVIEDEEKARLLRRLLQSKDPADMVAANRLIKSMVREDDQRMEKIIRRHSDLIQIKENAKLLSSMLKQYSSGSSTLAEREIMRQLFDSCEQHRPRVFKLAAEVVESNTDMEDGPNLADVLVTSDELTEAIQKYRALGLAEEKFGAGDKKSDDGQAASSHILLSLDGASTSSAGSPRTTAIDPSADVIPLAPKAPPAPREDVMSLFDDVFSASSVTSAPVLPLAPIVGAGGSNSMSGGAGGSQNAPVVPQAARVESNGSSPTTPRRSLVDFDAVTHNFLGGLSLGNMNMKGRSFPIEAPKPRMTLSELQRGPPVKPSTSRDDEILGSSANNSVPDFSALRTADVTDKPLVTESLDSLTVNLADIEPYPTEPIPIYQKNKINVVLHLAKNKPRSDCTVLVASATSLNSVPIKNFALKFSSPKTTRIKVLPASSSDIAAHNPFYPSPPLSEILLVAKHGQEPLRIQYQVSYLLDNQTVTDSGDIRNIPEMQF</sequence>
<dbReference type="EMBL" id="MTYJ01000087">
    <property type="protein sequence ID" value="OQV15580.1"/>
    <property type="molecule type" value="Genomic_DNA"/>
</dbReference>
<dbReference type="GO" id="GO:0006886">
    <property type="term" value="P:intracellular protein transport"/>
    <property type="evidence" value="ECO:0007669"/>
    <property type="project" value="InterPro"/>
</dbReference>
<dbReference type="GO" id="GO:0031267">
    <property type="term" value="F:small GTPase binding"/>
    <property type="evidence" value="ECO:0007669"/>
    <property type="project" value="InterPro"/>
</dbReference>
<gene>
    <name evidence="14" type="ORF">BV898_10300</name>
</gene>
<dbReference type="Gene3D" id="1.25.40.90">
    <property type="match status" value="1"/>
</dbReference>
<evidence type="ECO:0000256" key="7">
    <source>
        <dbReference type="ARBA" id="ARBA00022927"/>
    </source>
</evidence>
<dbReference type="InterPro" id="IPR004152">
    <property type="entry name" value="GAT_dom"/>
</dbReference>
<evidence type="ECO:0000256" key="10">
    <source>
        <dbReference type="SAM" id="MobiDB-lite"/>
    </source>
</evidence>
<evidence type="ECO:0000256" key="2">
    <source>
        <dbReference type="ARBA" id="ARBA00004220"/>
    </source>
</evidence>
<dbReference type="SUPFAM" id="SSF89009">
    <property type="entry name" value="GAT-like domain"/>
    <property type="match status" value="1"/>
</dbReference>
<dbReference type="InterPro" id="IPR008153">
    <property type="entry name" value="GAE_dom"/>
</dbReference>
<feature type="domain" description="GAT" evidence="13">
    <location>
        <begin position="214"/>
        <end position="347"/>
    </location>
</feature>
<dbReference type="PROSITE" id="PS50180">
    <property type="entry name" value="GAE"/>
    <property type="match status" value="1"/>
</dbReference>
<comment type="caution">
    <text evidence="14">The sequence shown here is derived from an EMBL/GenBank/DDBJ whole genome shotgun (WGS) entry which is preliminary data.</text>
</comment>
<evidence type="ECO:0000259" key="13">
    <source>
        <dbReference type="PROSITE" id="PS50909"/>
    </source>
</evidence>
<keyword evidence="7" id="KW-0653">Protein transport</keyword>
<dbReference type="GO" id="GO:0034394">
    <property type="term" value="P:protein localization to cell surface"/>
    <property type="evidence" value="ECO:0007669"/>
    <property type="project" value="TreeGrafter"/>
</dbReference>
<dbReference type="PANTHER" id="PTHR45905">
    <property type="entry name" value="GOLGI-LOCALIZED, GAMMA-ADAPTIN EAR CONTAINING, ARF BINDING PROTEIN"/>
    <property type="match status" value="1"/>
</dbReference>
<keyword evidence="5" id="KW-0967">Endosome</keyword>
<dbReference type="InterPro" id="IPR008942">
    <property type="entry name" value="ENTH_VHS"/>
</dbReference>
<keyword evidence="15" id="KW-1185">Reference proteome</keyword>
<dbReference type="InterPro" id="IPR041198">
    <property type="entry name" value="GGA_N-GAT"/>
</dbReference>
<evidence type="ECO:0000256" key="6">
    <source>
        <dbReference type="ARBA" id="ARBA00022843"/>
    </source>
</evidence>
<dbReference type="Pfam" id="PF18308">
    <property type="entry name" value="GGA_N-GAT"/>
    <property type="match status" value="1"/>
</dbReference>
<dbReference type="SMART" id="SM00288">
    <property type="entry name" value="VHS"/>
    <property type="match status" value="1"/>
</dbReference>
<evidence type="ECO:0000256" key="8">
    <source>
        <dbReference type="ARBA" id="ARBA00023034"/>
    </source>
</evidence>
<keyword evidence="9" id="KW-0472">Membrane</keyword>
<keyword evidence="6" id="KW-0832">Ubl conjugation</keyword>
<dbReference type="Gene3D" id="1.20.5.170">
    <property type="match status" value="1"/>
</dbReference>
<evidence type="ECO:0000256" key="3">
    <source>
        <dbReference type="ARBA" id="ARBA00008099"/>
    </source>
</evidence>
<dbReference type="InterPro" id="IPR008152">
    <property type="entry name" value="Clathrin_a/b/g-adaptin_app_Ig"/>
</dbReference>
<dbReference type="OrthoDB" id="447025at2759"/>
<dbReference type="SUPFAM" id="SSF49348">
    <property type="entry name" value="Clathrin adaptor appendage domain"/>
    <property type="match status" value="1"/>
</dbReference>
<dbReference type="SMART" id="SM00809">
    <property type="entry name" value="Alpha_adaptinC2"/>
    <property type="match status" value="1"/>
</dbReference>
<dbReference type="PANTHER" id="PTHR45905:SF1">
    <property type="entry name" value="GOLGI-LOCALIZED, GAMMA-ADAPTIN EAR CONTAINING, ARF BINDING PROTEIN"/>
    <property type="match status" value="1"/>
</dbReference>
<dbReference type="GO" id="GO:0043130">
    <property type="term" value="F:ubiquitin binding"/>
    <property type="evidence" value="ECO:0007669"/>
    <property type="project" value="InterPro"/>
</dbReference>
<dbReference type="GO" id="GO:0006893">
    <property type="term" value="P:Golgi to plasma membrane transport"/>
    <property type="evidence" value="ECO:0007669"/>
    <property type="project" value="TreeGrafter"/>
</dbReference>
<feature type="region of interest" description="Disordered" evidence="10">
    <location>
        <begin position="514"/>
        <end position="539"/>
    </location>
</feature>
<dbReference type="Pfam" id="PF02883">
    <property type="entry name" value="Alpha_adaptinC2"/>
    <property type="match status" value="1"/>
</dbReference>
<dbReference type="Proteomes" id="UP000192578">
    <property type="component" value="Unassembled WGS sequence"/>
</dbReference>
<dbReference type="InterPro" id="IPR038425">
    <property type="entry name" value="GAT_sf"/>
</dbReference>
<evidence type="ECO:0000256" key="1">
    <source>
        <dbReference type="ARBA" id="ARBA00004150"/>
    </source>
</evidence>
<evidence type="ECO:0000256" key="4">
    <source>
        <dbReference type="ARBA" id="ARBA00022448"/>
    </source>
</evidence>
<reference evidence="15" key="1">
    <citation type="submission" date="2017-01" db="EMBL/GenBank/DDBJ databases">
        <title>Comparative genomics of anhydrobiosis in the tardigrade Hypsibius dujardini.</title>
        <authorList>
            <person name="Yoshida Y."/>
            <person name="Koutsovoulos G."/>
            <person name="Laetsch D."/>
            <person name="Stevens L."/>
            <person name="Kumar S."/>
            <person name="Horikawa D."/>
            <person name="Ishino K."/>
            <person name="Komine S."/>
            <person name="Tomita M."/>
            <person name="Blaxter M."/>
            <person name="Arakawa K."/>
        </authorList>
    </citation>
    <scope>NUCLEOTIDE SEQUENCE [LARGE SCALE GENOMIC DNA]</scope>
    <source>
        <strain evidence="15">Z151</strain>
    </source>
</reference>
<feature type="domain" description="GAE" evidence="12">
    <location>
        <begin position="575"/>
        <end position="694"/>
    </location>
</feature>
<dbReference type="Pfam" id="PF03127">
    <property type="entry name" value="GAT"/>
    <property type="match status" value="1"/>
</dbReference>
<dbReference type="InterPro" id="IPR027422">
    <property type="entry name" value="GGA1-3"/>
</dbReference>
<evidence type="ECO:0000313" key="15">
    <source>
        <dbReference type="Proteomes" id="UP000192578"/>
    </source>
</evidence>
<proteinExistence type="inferred from homology"/>
<accession>A0A1W0WK39</accession>
<dbReference type="GO" id="GO:0035091">
    <property type="term" value="F:phosphatidylinositol binding"/>
    <property type="evidence" value="ECO:0007669"/>
    <property type="project" value="InterPro"/>
</dbReference>
<dbReference type="InterPro" id="IPR002014">
    <property type="entry name" value="VHS_dom"/>
</dbReference>
<dbReference type="Gene3D" id="1.20.58.160">
    <property type="match status" value="1"/>
</dbReference>
<evidence type="ECO:0000259" key="12">
    <source>
        <dbReference type="PROSITE" id="PS50180"/>
    </source>
</evidence>
<dbReference type="PROSITE" id="PS50909">
    <property type="entry name" value="GAT"/>
    <property type="match status" value="1"/>
</dbReference>
<dbReference type="AlphaFoldDB" id="A0A1W0WK39"/>
<dbReference type="Gene3D" id="2.60.40.1230">
    <property type="match status" value="1"/>
</dbReference>
<dbReference type="SUPFAM" id="SSF48464">
    <property type="entry name" value="ENTH/VHS domain"/>
    <property type="match status" value="1"/>
</dbReference>
<dbReference type="InterPro" id="IPR013041">
    <property type="entry name" value="Clathrin_app_Ig-like_sf"/>
</dbReference>
<evidence type="ECO:0000313" key="14">
    <source>
        <dbReference type="EMBL" id="OQV15580.1"/>
    </source>
</evidence>